<dbReference type="EMBL" id="CAJPIN010027391">
    <property type="protein sequence ID" value="CAG2063564.1"/>
    <property type="molecule type" value="Genomic_DNA"/>
</dbReference>
<keyword evidence="1" id="KW-0719">Serine esterase</keyword>
<evidence type="ECO:0000256" key="1">
    <source>
        <dbReference type="ARBA" id="ARBA00022487"/>
    </source>
</evidence>
<protein>
    <recommendedName>
        <fullName evidence="5">Protein phosphatase methylesterase-1</fullName>
    </recommendedName>
</protein>
<evidence type="ECO:0000256" key="2">
    <source>
        <dbReference type="ARBA" id="ARBA00022801"/>
    </source>
</evidence>
<evidence type="ECO:0000313" key="4">
    <source>
        <dbReference type="Proteomes" id="UP001153148"/>
    </source>
</evidence>
<gene>
    <name evidence="3" type="ORF">TPAB3V08_LOCUS10511</name>
</gene>
<name>A0ABN7PB41_TIMPD</name>
<keyword evidence="2" id="KW-0378">Hydrolase</keyword>
<dbReference type="InterPro" id="IPR016812">
    <property type="entry name" value="PPase_methylesterase_euk"/>
</dbReference>
<feature type="non-terminal residue" evidence="3">
    <location>
        <position position="88"/>
    </location>
</feature>
<dbReference type="PANTHER" id="PTHR14189">
    <property type="entry name" value="PROTEIN PHOSPHATASE METHYLESTERASE-1 RELATED"/>
    <property type="match status" value="1"/>
</dbReference>
<accession>A0ABN7PB41</accession>
<organism evidence="3 4">
    <name type="scientific">Timema podura</name>
    <name type="common">Walking stick</name>
    <dbReference type="NCBI Taxonomy" id="61482"/>
    <lineage>
        <taxon>Eukaryota</taxon>
        <taxon>Metazoa</taxon>
        <taxon>Ecdysozoa</taxon>
        <taxon>Arthropoda</taxon>
        <taxon>Hexapoda</taxon>
        <taxon>Insecta</taxon>
        <taxon>Pterygota</taxon>
        <taxon>Neoptera</taxon>
        <taxon>Polyneoptera</taxon>
        <taxon>Phasmatodea</taxon>
        <taxon>Timematodea</taxon>
        <taxon>Timematoidea</taxon>
        <taxon>Timematidae</taxon>
        <taxon>Timema</taxon>
    </lineage>
</organism>
<sequence>MRLAEIPNPWANWAGRLTRSARRGLGGRKRDYTPVAWSHYFTERQDVKVNDVDTFRVYKAGTTGPLLVLLHGGGFSALTWSLFSVSLL</sequence>
<comment type="caution">
    <text evidence="3">The sequence shown here is derived from an EMBL/GenBank/DDBJ whole genome shotgun (WGS) entry which is preliminary data.</text>
</comment>
<proteinExistence type="predicted"/>
<dbReference type="Proteomes" id="UP001153148">
    <property type="component" value="Unassembled WGS sequence"/>
</dbReference>
<dbReference type="SUPFAM" id="SSF53474">
    <property type="entry name" value="alpha/beta-Hydrolases"/>
    <property type="match status" value="1"/>
</dbReference>
<evidence type="ECO:0008006" key="5">
    <source>
        <dbReference type="Google" id="ProtNLM"/>
    </source>
</evidence>
<keyword evidence="4" id="KW-1185">Reference proteome</keyword>
<dbReference type="Gene3D" id="3.40.50.1820">
    <property type="entry name" value="alpha/beta hydrolase"/>
    <property type="match status" value="1"/>
</dbReference>
<evidence type="ECO:0000313" key="3">
    <source>
        <dbReference type="EMBL" id="CAG2063564.1"/>
    </source>
</evidence>
<dbReference type="InterPro" id="IPR029058">
    <property type="entry name" value="AB_hydrolase_fold"/>
</dbReference>
<reference evidence="3" key="1">
    <citation type="submission" date="2021-03" db="EMBL/GenBank/DDBJ databases">
        <authorList>
            <person name="Tran Van P."/>
        </authorList>
    </citation>
    <scope>NUCLEOTIDE SEQUENCE</scope>
</reference>
<dbReference type="PANTHER" id="PTHR14189:SF0">
    <property type="entry name" value="PROTEIN PHOSPHATASE METHYLESTERASE 1"/>
    <property type="match status" value="1"/>
</dbReference>